<organism evidence="2 3">
    <name type="scientific">Leptotrichia hofstadii F0254</name>
    <dbReference type="NCBI Taxonomy" id="634994"/>
    <lineage>
        <taxon>Bacteria</taxon>
        <taxon>Fusobacteriati</taxon>
        <taxon>Fusobacteriota</taxon>
        <taxon>Fusobacteriia</taxon>
        <taxon>Fusobacteriales</taxon>
        <taxon>Leptotrichiaceae</taxon>
        <taxon>Leptotrichia</taxon>
    </lineage>
</organism>
<dbReference type="Gene3D" id="3.40.1410.10">
    <property type="entry name" value="Chorismate lyase-like"/>
    <property type="match status" value="1"/>
</dbReference>
<dbReference type="InterPro" id="IPR011663">
    <property type="entry name" value="UTRA"/>
</dbReference>
<dbReference type="EMBL" id="ACVB02000008">
    <property type="protein sequence ID" value="EEX74983.1"/>
    <property type="molecule type" value="Genomic_DNA"/>
</dbReference>
<dbReference type="InterPro" id="IPR028978">
    <property type="entry name" value="Chorismate_lyase_/UTRA_dom_sf"/>
</dbReference>
<protein>
    <recommendedName>
        <fullName evidence="1">UbiC transcription regulator-associated domain-containing protein</fullName>
    </recommendedName>
</protein>
<gene>
    <name evidence="2" type="ORF">GCWU000323_01038</name>
</gene>
<feature type="domain" description="UbiC transcription regulator-associated" evidence="1">
    <location>
        <begin position="2"/>
        <end position="36"/>
    </location>
</feature>
<accession>C9MWW7</accession>
<reference evidence="2 3" key="1">
    <citation type="submission" date="2009-09" db="EMBL/GenBank/DDBJ databases">
        <authorList>
            <person name="Weinstock G."/>
            <person name="Sodergren E."/>
            <person name="Clifton S."/>
            <person name="Fulton L."/>
            <person name="Fulton B."/>
            <person name="Courtney L."/>
            <person name="Fronick C."/>
            <person name="Harrison M."/>
            <person name="Strong C."/>
            <person name="Farmer C."/>
            <person name="Delahaunty K."/>
            <person name="Markovic C."/>
            <person name="Hall O."/>
            <person name="Minx P."/>
            <person name="Tomlinson C."/>
            <person name="Mitreva M."/>
            <person name="Nelson J."/>
            <person name="Hou S."/>
            <person name="Wollam A."/>
            <person name="Pepin K.H."/>
            <person name="Johnson M."/>
            <person name="Bhonagiri V."/>
            <person name="Nash W.E."/>
            <person name="Warren W."/>
            <person name="Chinwalla A."/>
            <person name="Mardis E.R."/>
            <person name="Wilson R.K."/>
        </authorList>
    </citation>
    <scope>NUCLEOTIDE SEQUENCE [LARGE SCALE GENOMIC DNA]</scope>
    <source>
        <strain evidence="2 3">F0254</strain>
    </source>
</reference>
<dbReference type="STRING" id="634994.GCWU000323_01038"/>
<evidence type="ECO:0000313" key="3">
    <source>
        <dbReference type="Proteomes" id="UP000006233"/>
    </source>
</evidence>
<dbReference type="GO" id="GO:0006355">
    <property type="term" value="P:regulation of DNA-templated transcription"/>
    <property type="evidence" value="ECO:0007669"/>
    <property type="project" value="InterPro"/>
</dbReference>
<dbReference type="SUPFAM" id="SSF64288">
    <property type="entry name" value="Chorismate lyase-like"/>
    <property type="match status" value="1"/>
</dbReference>
<comment type="caution">
    <text evidence="2">The sequence shown here is derived from an EMBL/GenBank/DDBJ whole genome shotgun (WGS) entry which is preliminary data.</text>
</comment>
<dbReference type="Pfam" id="PF07702">
    <property type="entry name" value="UTRA"/>
    <property type="match status" value="1"/>
</dbReference>
<dbReference type="AlphaFoldDB" id="C9MWW7"/>
<evidence type="ECO:0000259" key="1">
    <source>
        <dbReference type="Pfam" id="PF07702"/>
    </source>
</evidence>
<proteinExistence type="predicted"/>
<evidence type="ECO:0000313" key="2">
    <source>
        <dbReference type="EMBL" id="EEX74983.1"/>
    </source>
</evidence>
<dbReference type="GO" id="GO:0003677">
    <property type="term" value="F:DNA binding"/>
    <property type="evidence" value="ECO:0007669"/>
    <property type="project" value="InterPro"/>
</dbReference>
<dbReference type="eggNOG" id="COG2188">
    <property type="taxonomic scope" value="Bacteria"/>
</dbReference>
<name>C9MWW7_9FUSO</name>
<dbReference type="Proteomes" id="UP000006233">
    <property type="component" value="Unassembled WGS sequence"/>
</dbReference>
<dbReference type="HOGENOM" id="CLU_3218124_0_0_0"/>
<sequence length="44" mass="5061">MDLKNFDSVVVIESHTYLSNGTLFQYGINSYRPDKFAFSTVAKR</sequence>